<dbReference type="EMBL" id="BMVX01000013">
    <property type="protein sequence ID" value="GGZ74947.1"/>
    <property type="molecule type" value="Genomic_DNA"/>
</dbReference>
<dbReference type="Proteomes" id="UP000634660">
    <property type="component" value="Unassembled WGS sequence"/>
</dbReference>
<gene>
    <name evidence="2" type="ORF">CP968_22035</name>
    <name evidence="1" type="ORF">GCM10010371_38500</name>
</gene>
<reference evidence="2 3" key="2">
    <citation type="submission" date="2017-09" db="EMBL/GenBank/DDBJ databases">
        <authorList>
            <person name="Lee N."/>
            <person name="Cho B.-K."/>
        </authorList>
    </citation>
    <scope>NUCLEOTIDE SEQUENCE [LARGE SCALE GENOMIC DNA]</scope>
    <source>
        <strain evidence="2 3">ATCC 27467</strain>
    </source>
</reference>
<dbReference type="KEGG" id="ssub:CP968_22035"/>
<reference evidence="1" key="1">
    <citation type="journal article" date="2014" name="Int. J. Syst. Evol. Microbiol.">
        <title>Complete genome sequence of Corynebacterium casei LMG S-19264T (=DSM 44701T), isolated from a smear-ripened cheese.</title>
        <authorList>
            <consortium name="US DOE Joint Genome Institute (JGI-PGF)"/>
            <person name="Walter F."/>
            <person name="Albersmeier A."/>
            <person name="Kalinowski J."/>
            <person name="Ruckert C."/>
        </authorList>
    </citation>
    <scope>NUCLEOTIDE SEQUENCE</scope>
    <source>
        <strain evidence="1">JCM 4834</strain>
    </source>
</reference>
<organism evidence="2 3">
    <name type="scientific">Streptomyces subrutilus</name>
    <dbReference type="NCBI Taxonomy" id="36818"/>
    <lineage>
        <taxon>Bacteria</taxon>
        <taxon>Bacillati</taxon>
        <taxon>Actinomycetota</taxon>
        <taxon>Actinomycetes</taxon>
        <taxon>Kitasatosporales</taxon>
        <taxon>Streptomycetaceae</taxon>
        <taxon>Streptomyces</taxon>
    </lineage>
</organism>
<dbReference type="RefSeq" id="WP_150519631.1">
    <property type="nucleotide sequence ID" value="NZ_BMVX01000013.1"/>
</dbReference>
<evidence type="ECO:0000313" key="1">
    <source>
        <dbReference type="EMBL" id="GGZ74947.1"/>
    </source>
</evidence>
<accession>A0A5P2UNY7</accession>
<dbReference type="OrthoDB" id="3855646at2"/>
<keyword evidence="3" id="KW-1185">Reference proteome</keyword>
<dbReference type="AlphaFoldDB" id="A0A5P2UNY7"/>
<evidence type="ECO:0000313" key="3">
    <source>
        <dbReference type="Proteomes" id="UP000326831"/>
    </source>
</evidence>
<reference evidence="1" key="3">
    <citation type="submission" date="2020-09" db="EMBL/GenBank/DDBJ databases">
        <authorList>
            <person name="Sun Q."/>
            <person name="Ohkuma M."/>
        </authorList>
    </citation>
    <scope>NUCLEOTIDE SEQUENCE</scope>
    <source>
        <strain evidence="1">JCM 4834</strain>
    </source>
</reference>
<dbReference type="EMBL" id="CP023701">
    <property type="protein sequence ID" value="QEU80610.1"/>
    <property type="molecule type" value="Genomic_DNA"/>
</dbReference>
<sequence length="60" mass="6126">MAQHTVRPVKVCPDCIGFAAVAITLGGHDRAGARRTITAHCYACQGTGTVTGTKRAGVTA</sequence>
<protein>
    <submittedName>
        <fullName evidence="2">Uncharacterized protein</fullName>
    </submittedName>
</protein>
<name>A0A5P2UNY7_9ACTN</name>
<proteinExistence type="predicted"/>
<dbReference type="Proteomes" id="UP000326831">
    <property type="component" value="Chromosome"/>
</dbReference>
<evidence type="ECO:0000313" key="2">
    <source>
        <dbReference type="EMBL" id="QEU80610.1"/>
    </source>
</evidence>